<feature type="domain" description="Alpha-L-glutamate ligase-related protein ATP-grasp" evidence="1">
    <location>
        <begin position="64"/>
        <end position="333"/>
    </location>
</feature>
<evidence type="ECO:0000313" key="3">
    <source>
        <dbReference type="Proteomes" id="UP001597459"/>
    </source>
</evidence>
<dbReference type="RefSeq" id="WP_176030368.1">
    <property type="nucleotide sequence ID" value="NZ_JBHSJV010000001.1"/>
</dbReference>
<dbReference type="Proteomes" id="UP001597459">
    <property type="component" value="Unassembled WGS sequence"/>
</dbReference>
<accession>A0ABW5NDH7</accession>
<keyword evidence="3" id="KW-1185">Reference proteome</keyword>
<organism evidence="2 3">
    <name type="scientific">Aquimarina hainanensis</name>
    <dbReference type="NCBI Taxonomy" id="1578017"/>
    <lineage>
        <taxon>Bacteria</taxon>
        <taxon>Pseudomonadati</taxon>
        <taxon>Bacteroidota</taxon>
        <taxon>Flavobacteriia</taxon>
        <taxon>Flavobacteriales</taxon>
        <taxon>Flavobacteriaceae</taxon>
        <taxon>Aquimarina</taxon>
    </lineage>
</organism>
<comment type="caution">
    <text evidence="2">The sequence shown here is derived from an EMBL/GenBank/DDBJ whole genome shotgun (WGS) entry which is preliminary data.</text>
</comment>
<reference evidence="3" key="1">
    <citation type="journal article" date="2019" name="Int. J. Syst. Evol. Microbiol.">
        <title>The Global Catalogue of Microorganisms (GCM) 10K type strain sequencing project: providing services to taxonomists for standard genome sequencing and annotation.</title>
        <authorList>
            <consortium name="The Broad Institute Genomics Platform"/>
            <consortium name="The Broad Institute Genome Sequencing Center for Infectious Disease"/>
            <person name="Wu L."/>
            <person name="Ma J."/>
        </authorList>
    </citation>
    <scope>NUCLEOTIDE SEQUENCE [LARGE SCALE GENOMIC DNA]</scope>
    <source>
        <strain evidence="3">KCTC 42423</strain>
    </source>
</reference>
<sequence>MKQRISVFLNDKERKPILKIIKEAIVFWFVKKELPFFYFGKFLYRKNVTNYTDYLSSKEVDEITLSKKMHQYQYASILRNKLSFAVYMEYNGLPVPKLIGYNLNNTFFYKKKGVSVTDTKELHSFFSTLFETEMKDEIFIKSIKDMGGNGCFLVRKDTLKKQLEKYGDYLLSNDCIYQEVVIQHDDINKIYPHSINTLRFDSYIDKKGTIHILSAFMRFGAGGSVIDNGSSGGYYLSVNMEKGVLSGETHQLMKYGGNKLKAHPDTEVVFDEYKIPFFEEACELIKKAVIYIPDRIIGWDIAISNKGPVIIEGNDNNSFITPDIAYGGYLKHPLFKEIMNEVK</sequence>
<dbReference type="SUPFAM" id="SSF56059">
    <property type="entry name" value="Glutathione synthetase ATP-binding domain-like"/>
    <property type="match status" value="1"/>
</dbReference>
<dbReference type="EMBL" id="JBHULX010000039">
    <property type="protein sequence ID" value="MFD2592638.1"/>
    <property type="molecule type" value="Genomic_DNA"/>
</dbReference>
<proteinExistence type="predicted"/>
<evidence type="ECO:0000259" key="1">
    <source>
        <dbReference type="Pfam" id="PF14397"/>
    </source>
</evidence>
<dbReference type="InterPro" id="IPR039523">
    <property type="entry name" value="RimK-rel_E_lig_ATP-grasp"/>
</dbReference>
<name>A0ABW5NDH7_9FLAO</name>
<dbReference type="Pfam" id="PF14397">
    <property type="entry name" value="ATPgrasp_ST"/>
    <property type="match status" value="1"/>
</dbReference>
<gene>
    <name evidence="2" type="ORF">ACFSTE_17515</name>
</gene>
<protein>
    <submittedName>
        <fullName evidence="2">Sugar-transfer associated ATP-grasp domain-containing protein</fullName>
    </submittedName>
</protein>
<evidence type="ECO:0000313" key="2">
    <source>
        <dbReference type="EMBL" id="MFD2592638.1"/>
    </source>
</evidence>